<evidence type="ECO:0000313" key="11">
    <source>
        <dbReference type="EMBL" id="KAJ0976473.1"/>
    </source>
</evidence>
<proteinExistence type="predicted"/>
<dbReference type="GO" id="GO:0009506">
    <property type="term" value="C:plasmodesma"/>
    <property type="evidence" value="ECO:0007669"/>
    <property type="project" value="UniProtKB-ARBA"/>
</dbReference>
<keyword evidence="2" id="KW-1003">Cell membrane</keyword>
<keyword evidence="5 8" id="KW-0472">Membrane</keyword>
<accession>A0A9D5HHD2</accession>
<sequence length="235" mass="24395">MAQRIVTKCLFFSFLLPLHMIFTSVSGTPKRNIHDLITPLTNPVTILPTNPTKPATPVTVPVMNPSPTPVVSEKSWCTAKNGITDAALQLALDYACGIGGADCSAIQINGSCFNPNTLQSHASYAFNSYYQKNPVPTSCDFAGTATIVSSNPGSAACVYPSSSSTTSGFNPPPAFGADTGEDSVTVLNINKTGGSAGVYGSGTPTSSTRSTSNGWALMLSFLAASLVTFGSFIYV</sequence>
<comment type="subcellular location">
    <subcellularLocation>
        <location evidence="1">Cell membrane</location>
        <topology evidence="1">Lipid-anchor</topology>
        <topology evidence="1">GPI-anchor</topology>
    </subcellularLocation>
</comment>
<dbReference type="EMBL" id="JAGGNH010000004">
    <property type="protein sequence ID" value="KAJ0976473.1"/>
    <property type="molecule type" value="Genomic_DNA"/>
</dbReference>
<evidence type="ECO:0000256" key="2">
    <source>
        <dbReference type="ARBA" id="ARBA00022475"/>
    </source>
</evidence>
<keyword evidence="8" id="KW-0812">Transmembrane</keyword>
<dbReference type="PANTHER" id="PTHR31044:SF120">
    <property type="entry name" value="CARBOHYDRATE-BINDING X8 DOMAIN SUPERFAMILY PROTEIN"/>
    <property type="match status" value="1"/>
</dbReference>
<keyword evidence="12" id="KW-1185">Reference proteome</keyword>
<evidence type="ECO:0000256" key="6">
    <source>
        <dbReference type="ARBA" id="ARBA00023157"/>
    </source>
</evidence>
<dbReference type="SMART" id="SM00768">
    <property type="entry name" value="X8"/>
    <property type="match status" value="1"/>
</dbReference>
<dbReference type="GO" id="GO:0098552">
    <property type="term" value="C:side of membrane"/>
    <property type="evidence" value="ECO:0007669"/>
    <property type="project" value="UniProtKB-KW"/>
</dbReference>
<keyword evidence="6" id="KW-1015">Disulfide bond</keyword>
<reference evidence="11" key="1">
    <citation type="submission" date="2021-03" db="EMBL/GenBank/DDBJ databases">
        <authorList>
            <person name="Li Z."/>
            <person name="Yang C."/>
        </authorList>
    </citation>
    <scope>NUCLEOTIDE SEQUENCE</scope>
    <source>
        <strain evidence="11">Dzin_1.0</strain>
        <tissue evidence="11">Leaf</tissue>
    </source>
</reference>
<dbReference type="OrthoDB" id="1073427at2759"/>
<evidence type="ECO:0000259" key="10">
    <source>
        <dbReference type="SMART" id="SM00768"/>
    </source>
</evidence>
<dbReference type="InterPro" id="IPR044788">
    <property type="entry name" value="X8_dom_prot"/>
</dbReference>
<dbReference type="Proteomes" id="UP001085076">
    <property type="component" value="Miscellaneous, Linkage group lg04"/>
</dbReference>
<protein>
    <recommendedName>
        <fullName evidence="10">X8 domain-containing protein</fullName>
    </recommendedName>
</protein>
<evidence type="ECO:0000256" key="9">
    <source>
        <dbReference type="SAM" id="SignalP"/>
    </source>
</evidence>
<feature type="signal peptide" evidence="9">
    <location>
        <begin position="1"/>
        <end position="27"/>
    </location>
</feature>
<evidence type="ECO:0000313" key="12">
    <source>
        <dbReference type="Proteomes" id="UP001085076"/>
    </source>
</evidence>
<keyword evidence="8" id="KW-1133">Transmembrane helix</keyword>
<dbReference type="Gene3D" id="1.20.58.1040">
    <property type="match status" value="1"/>
</dbReference>
<evidence type="ECO:0000256" key="7">
    <source>
        <dbReference type="ARBA" id="ARBA00023180"/>
    </source>
</evidence>
<evidence type="ECO:0000256" key="8">
    <source>
        <dbReference type="SAM" id="Phobius"/>
    </source>
</evidence>
<name>A0A9D5HHD2_9LILI</name>
<keyword evidence="7" id="KW-0325">Glycoprotein</keyword>
<evidence type="ECO:0000256" key="5">
    <source>
        <dbReference type="ARBA" id="ARBA00023136"/>
    </source>
</evidence>
<dbReference type="FunFam" id="1.20.58.1040:FF:000001">
    <property type="entry name" value="Glucan endo-1,3-beta-glucosidase 4"/>
    <property type="match status" value="1"/>
</dbReference>
<dbReference type="InterPro" id="IPR012946">
    <property type="entry name" value="X8"/>
</dbReference>
<organism evidence="11 12">
    <name type="scientific">Dioscorea zingiberensis</name>
    <dbReference type="NCBI Taxonomy" id="325984"/>
    <lineage>
        <taxon>Eukaryota</taxon>
        <taxon>Viridiplantae</taxon>
        <taxon>Streptophyta</taxon>
        <taxon>Embryophyta</taxon>
        <taxon>Tracheophyta</taxon>
        <taxon>Spermatophyta</taxon>
        <taxon>Magnoliopsida</taxon>
        <taxon>Liliopsida</taxon>
        <taxon>Dioscoreales</taxon>
        <taxon>Dioscoreaceae</taxon>
        <taxon>Dioscorea</taxon>
    </lineage>
</organism>
<keyword evidence="4 9" id="KW-0732">Signal</keyword>
<evidence type="ECO:0000256" key="3">
    <source>
        <dbReference type="ARBA" id="ARBA00022622"/>
    </source>
</evidence>
<evidence type="ECO:0000256" key="4">
    <source>
        <dbReference type="ARBA" id="ARBA00022729"/>
    </source>
</evidence>
<evidence type="ECO:0000256" key="1">
    <source>
        <dbReference type="ARBA" id="ARBA00004609"/>
    </source>
</evidence>
<comment type="caution">
    <text evidence="11">The sequence shown here is derived from an EMBL/GenBank/DDBJ whole genome shotgun (WGS) entry which is preliminary data.</text>
</comment>
<feature type="transmembrane region" description="Helical" evidence="8">
    <location>
        <begin position="214"/>
        <end position="234"/>
    </location>
</feature>
<keyword evidence="3" id="KW-0336">GPI-anchor</keyword>
<keyword evidence="3" id="KW-0449">Lipoprotein</keyword>
<dbReference type="AlphaFoldDB" id="A0A9D5HHD2"/>
<dbReference type="GO" id="GO:0005886">
    <property type="term" value="C:plasma membrane"/>
    <property type="evidence" value="ECO:0007669"/>
    <property type="project" value="UniProtKB-SubCell"/>
</dbReference>
<gene>
    <name evidence="11" type="ORF">J5N97_018438</name>
</gene>
<reference evidence="11" key="2">
    <citation type="journal article" date="2022" name="Hortic Res">
        <title>The genome of Dioscorea zingiberensis sheds light on the biosynthesis, origin and evolution of the medicinally important diosgenin saponins.</title>
        <authorList>
            <person name="Li Y."/>
            <person name="Tan C."/>
            <person name="Li Z."/>
            <person name="Guo J."/>
            <person name="Li S."/>
            <person name="Chen X."/>
            <person name="Wang C."/>
            <person name="Dai X."/>
            <person name="Yang H."/>
            <person name="Song W."/>
            <person name="Hou L."/>
            <person name="Xu J."/>
            <person name="Tong Z."/>
            <person name="Xu A."/>
            <person name="Yuan X."/>
            <person name="Wang W."/>
            <person name="Yang Q."/>
            <person name="Chen L."/>
            <person name="Sun Z."/>
            <person name="Wang K."/>
            <person name="Pan B."/>
            <person name="Chen J."/>
            <person name="Bao Y."/>
            <person name="Liu F."/>
            <person name="Qi X."/>
            <person name="Gang D.R."/>
            <person name="Wen J."/>
            <person name="Li J."/>
        </authorList>
    </citation>
    <scope>NUCLEOTIDE SEQUENCE</scope>
    <source>
        <strain evidence="11">Dzin_1.0</strain>
    </source>
</reference>
<dbReference type="PANTHER" id="PTHR31044">
    <property type="entry name" value="BETA-1,3 GLUCANASE"/>
    <property type="match status" value="1"/>
</dbReference>
<dbReference type="Pfam" id="PF07983">
    <property type="entry name" value="X8"/>
    <property type="match status" value="1"/>
</dbReference>
<feature type="chain" id="PRO_5039433926" description="X8 domain-containing protein" evidence="9">
    <location>
        <begin position="28"/>
        <end position="235"/>
    </location>
</feature>
<feature type="domain" description="X8" evidence="10">
    <location>
        <begin position="75"/>
        <end position="159"/>
    </location>
</feature>